<protein>
    <recommendedName>
        <fullName evidence="2">Helicase Sen1 N-terminal domain-containing protein</fullName>
    </recommendedName>
</protein>
<feature type="region of interest" description="Disordered" evidence="1">
    <location>
        <begin position="283"/>
        <end position="307"/>
    </location>
</feature>
<organism evidence="3 4">
    <name type="scientific">Chara braunii</name>
    <name type="common">Braun's stonewort</name>
    <dbReference type="NCBI Taxonomy" id="69332"/>
    <lineage>
        <taxon>Eukaryota</taxon>
        <taxon>Viridiplantae</taxon>
        <taxon>Streptophyta</taxon>
        <taxon>Charophyceae</taxon>
        <taxon>Charales</taxon>
        <taxon>Characeae</taxon>
        <taxon>Chara</taxon>
    </lineage>
</organism>
<dbReference type="OrthoDB" id="6513042at2759"/>
<evidence type="ECO:0000259" key="2">
    <source>
        <dbReference type="Pfam" id="PF12726"/>
    </source>
</evidence>
<reference evidence="3 4" key="1">
    <citation type="journal article" date="2018" name="Cell">
        <title>The Chara Genome: Secondary Complexity and Implications for Plant Terrestrialization.</title>
        <authorList>
            <person name="Nishiyama T."/>
            <person name="Sakayama H."/>
            <person name="Vries J.D."/>
            <person name="Buschmann H."/>
            <person name="Saint-Marcoux D."/>
            <person name="Ullrich K.K."/>
            <person name="Haas F.B."/>
            <person name="Vanderstraeten L."/>
            <person name="Becker D."/>
            <person name="Lang D."/>
            <person name="Vosolsobe S."/>
            <person name="Rombauts S."/>
            <person name="Wilhelmsson P.K.I."/>
            <person name="Janitza P."/>
            <person name="Kern R."/>
            <person name="Heyl A."/>
            <person name="Rumpler F."/>
            <person name="Villalobos L.I.A.C."/>
            <person name="Clay J.M."/>
            <person name="Skokan R."/>
            <person name="Toyoda A."/>
            <person name="Suzuki Y."/>
            <person name="Kagoshima H."/>
            <person name="Schijlen E."/>
            <person name="Tajeshwar N."/>
            <person name="Catarino B."/>
            <person name="Hetherington A.J."/>
            <person name="Saltykova A."/>
            <person name="Bonnot C."/>
            <person name="Breuninger H."/>
            <person name="Symeonidi A."/>
            <person name="Radhakrishnan G.V."/>
            <person name="Van Nieuwerburgh F."/>
            <person name="Deforce D."/>
            <person name="Chang C."/>
            <person name="Karol K.G."/>
            <person name="Hedrich R."/>
            <person name="Ulvskov P."/>
            <person name="Glockner G."/>
            <person name="Delwiche C.F."/>
            <person name="Petrasek J."/>
            <person name="Van de Peer Y."/>
            <person name="Friml J."/>
            <person name="Beilby M."/>
            <person name="Dolan L."/>
            <person name="Kohara Y."/>
            <person name="Sugano S."/>
            <person name="Fujiyama A."/>
            <person name="Delaux P.-M."/>
            <person name="Quint M."/>
            <person name="TheiBen G."/>
            <person name="Hagemann M."/>
            <person name="Harholt J."/>
            <person name="Dunand C."/>
            <person name="Zachgo S."/>
            <person name="Langdale J."/>
            <person name="Maumus F."/>
            <person name="Straeten D.V.D."/>
            <person name="Gould S.B."/>
            <person name="Rensing S.A."/>
        </authorList>
    </citation>
    <scope>NUCLEOTIDE SEQUENCE [LARGE SCALE GENOMIC DNA]</scope>
    <source>
        <strain evidence="3 4">S276</strain>
    </source>
</reference>
<name>A0A388LZL8_CHABU</name>
<feature type="domain" description="Helicase Sen1 N-terminal" evidence="2">
    <location>
        <begin position="94"/>
        <end position="381"/>
    </location>
</feature>
<dbReference type="Pfam" id="PF12726">
    <property type="entry name" value="SEN1_N"/>
    <property type="match status" value="1"/>
</dbReference>
<gene>
    <name evidence="3" type="ORF">CBR_g45900</name>
</gene>
<dbReference type="Gramene" id="GBG87746">
    <property type="protein sequence ID" value="GBG87746"/>
    <property type="gene ID" value="CBR_g45900"/>
</dbReference>
<proteinExistence type="predicted"/>
<dbReference type="STRING" id="69332.A0A388LZL8"/>
<keyword evidence="4" id="KW-1185">Reference proteome</keyword>
<evidence type="ECO:0000313" key="4">
    <source>
        <dbReference type="Proteomes" id="UP000265515"/>
    </source>
</evidence>
<dbReference type="InterPro" id="IPR024481">
    <property type="entry name" value="Helicase_Sen1_N"/>
</dbReference>
<sequence length="644" mass="73375">MSMTVCARAAMDGVERDAERLLKQWNAILTEKDEKECQELRNKWFFESLPFLVALPDGIHCWCGHYEIAWPSIEPLFYMNKRRDGETVSVVEELWARMSKELAHCVHCVKRRHEGLQEYFNIVQDGESAARLSRIMDRLEMERVAGVVKDLWTQIDQRQFMVQEFGFDNLVTVIYEVLSYPWLLDDAEIFYEFGKVLHYIHEEFSLELADGSEYGGLFWLLFHNDSNVRLDATHLIEKHEELKTAKDMEKIQPLLMKCMTMLERNQFSEEEVAISLSLKGRVSSAEGHTGPEEAGTSGSHAQAEEDSIRPKTTFKRVQVWNGIYKILDLAETRALEVGIVEQYVSFLSIVVDHVSEATAVLWNALRCLKILLEKLVSLMFDIDEETPDPRTRQQVEEWKRVLIARLDKLMSELHGAGAEIEAHVRSQFDLRALHDAIESAETGIDVIQVPGLNLQDNQVLYIYSRALPEPIRGQLVAEIKSGKYNYRQFRYLALRREQMISQVKNSYASVVKIGGDAGAGAGKRILWRQKRQDHTLAVFDDDTVEEWPLEAEGVASSSDFEKGEVTAAVVNKGGPRPPMKKKKPRSFLEHLGIAIPHRQELAPAKSANAGGQEGGLLTGNLRRPLFRKEQAISMKEAKDANPVH</sequence>
<comment type="caution">
    <text evidence="3">The sequence shown here is derived from an EMBL/GenBank/DDBJ whole genome shotgun (WGS) entry which is preliminary data.</text>
</comment>
<dbReference type="EMBL" id="BFEA01000630">
    <property type="protein sequence ID" value="GBG87746.1"/>
    <property type="molecule type" value="Genomic_DNA"/>
</dbReference>
<dbReference type="AlphaFoldDB" id="A0A388LZL8"/>
<accession>A0A388LZL8</accession>
<evidence type="ECO:0000256" key="1">
    <source>
        <dbReference type="SAM" id="MobiDB-lite"/>
    </source>
</evidence>
<evidence type="ECO:0000313" key="3">
    <source>
        <dbReference type="EMBL" id="GBG87746.1"/>
    </source>
</evidence>
<dbReference type="Proteomes" id="UP000265515">
    <property type="component" value="Unassembled WGS sequence"/>
</dbReference>